<dbReference type="EMBL" id="KV417272">
    <property type="protein sequence ID" value="KZO99547.1"/>
    <property type="molecule type" value="Genomic_DNA"/>
</dbReference>
<accession>A0A167Q9F5</accession>
<evidence type="ECO:0008006" key="3">
    <source>
        <dbReference type="Google" id="ProtNLM"/>
    </source>
</evidence>
<dbReference type="PANTHER" id="PTHR45036:SF1">
    <property type="entry name" value="METHYLTRANSFERASE LIKE 7A"/>
    <property type="match status" value="1"/>
</dbReference>
<dbReference type="STRING" id="1330018.A0A167Q9F5"/>
<evidence type="ECO:0000313" key="1">
    <source>
        <dbReference type="EMBL" id="KZO99547.1"/>
    </source>
</evidence>
<dbReference type="AlphaFoldDB" id="A0A167Q9F5"/>
<keyword evidence="2" id="KW-1185">Reference proteome</keyword>
<dbReference type="Proteomes" id="UP000076738">
    <property type="component" value="Unassembled WGS sequence"/>
</dbReference>
<dbReference type="CDD" id="cd02440">
    <property type="entry name" value="AdoMet_MTases"/>
    <property type="match status" value="1"/>
</dbReference>
<dbReference type="Pfam" id="PF13489">
    <property type="entry name" value="Methyltransf_23"/>
    <property type="match status" value="1"/>
</dbReference>
<dbReference type="PANTHER" id="PTHR45036">
    <property type="entry name" value="METHYLTRANSFERASE LIKE 7B"/>
    <property type="match status" value="1"/>
</dbReference>
<dbReference type="OrthoDB" id="540004at2759"/>
<gene>
    <name evidence="1" type="ORF">CALVIDRAFT_596128</name>
</gene>
<name>A0A167Q9F5_CALVF</name>
<evidence type="ECO:0000313" key="2">
    <source>
        <dbReference type="Proteomes" id="UP000076738"/>
    </source>
</evidence>
<dbReference type="InterPro" id="IPR052356">
    <property type="entry name" value="Thiol_S-MT"/>
</dbReference>
<reference evidence="1 2" key="1">
    <citation type="journal article" date="2016" name="Mol. Biol. Evol.">
        <title>Comparative Genomics of Early-Diverging Mushroom-Forming Fungi Provides Insights into the Origins of Lignocellulose Decay Capabilities.</title>
        <authorList>
            <person name="Nagy L.G."/>
            <person name="Riley R."/>
            <person name="Tritt A."/>
            <person name="Adam C."/>
            <person name="Daum C."/>
            <person name="Floudas D."/>
            <person name="Sun H."/>
            <person name="Yadav J.S."/>
            <person name="Pangilinan J."/>
            <person name="Larsson K.H."/>
            <person name="Matsuura K."/>
            <person name="Barry K."/>
            <person name="Labutti K."/>
            <person name="Kuo R."/>
            <person name="Ohm R.A."/>
            <person name="Bhattacharya S.S."/>
            <person name="Shirouzu T."/>
            <person name="Yoshinaga Y."/>
            <person name="Martin F.M."/>
            <person name="Grigoriev I.V."/>
            <person name="Hibbett D.S."/>
        </authorList>
    </citation>
    <scope>NUCLEOTIDE SEQUENCE [LARGE SCALE GENOMIC DNA]</scope>
    <source>
        <strain evidence="1 2">TUFC12733</strain>
    </source>
</reference>
<dbReference type="Gene3D" id="3.40.50.150">
    <property type="entry name" value="Vaccinia Virus protein VP39"/>
    <property type="match status" value="1"/>
</dbReference>
<proteinExistence type="predicted"/>
<dbReference type="SUPFAM" id="SSF53335">
    <property type="entry name" value="S-adenosyl-L-methionine-dependent methyltransferases"/>
    <property type="match status" value="1"/>
</dbReference>
<organism evidence="1 2">
    <name type="scientific">Calocera viscosa (strain TUFC12733)</name>
    <dbReference type="NCBI Taxonomy" id="1330018"/>
    <lineage>
        <taxon>Eukaryota</taxon>
        <taxon>Fungi</taxon>
        <taxon>Dikarya</taxon>
        <taxon>Basidiomycota</taxon>
        <taxon>Agaricomycotina</taxon>
        <taxon>Dacrymycetes</taxon>
        <taxon>Dacrymycetales</taxon>
        <taxon>Dacrymycetaceae</taxon>
        <taxon>Calocera</taxon>
    </lineage>
</organism>
<protein>
    <recommendedName>
        <fullName evidence="3">S-adenosyl-L-methionine-dependent methyltransferase</fullName>
    </recommendedName>
</protein>
<sequence length="256" mass="29107">MWLPLFLDPLPQLLECTRLGLPPTLRAIWADPWLLFHPQKLRNIFMAGFWVVFGPGLDENAAPAKRRLVTPYAHGVVLEIGAGHGHSLQYFDRDKVTKYVAVEPNEDMYPGLRKSIAQAGFSEADGTALILPFGAHEVDRIADVVGEHQVDTIISFLTLCSVPNSKQVIPKLCLTLLKSPGGTLLMYEHCLSPVWSSRLYQRIWSPIWSLAWNGCRLDRDTPKWVEQVPWSERYVGKEEGMPDWHLFYRAVGRYVL</sequence>
<dbReference type="InterPro" id="IPR029063">
    <property type="entry name" value="SAM-dependent_MTases_sf"/>
</dbReference>